<evidence type="ECO:0000256" key="2">
    <source>
        <dbReference type="SAM" id="MobiDB-lite"/>
    </source>
</evidence>
<keyword evidence="1" id="KW-0175">Coiled coil</keyword>
<organism evidence="4 5">
    <name type="scientific">Actinokineospora soli</name>
    <dbReference type="NCBI Taxonomy" id="1048753"/>
    <lineage>
        <taxon>Bacteria</taxon>
        <taxon>Bacillati</taxon>
        <taxon>Actinomycetota</taxon>
        <taxon>Actinomycetes</taxon>
        <taxon>Pseudonocardiales</taxon>
        <taxon>Pseudonocardiaceae</taxon>
        <taxon>Actinokineospora</taxon>
    </lineage>
</organism>
<feature type="coiled-coil region" evidence="1">
    <location>
        <begin position="373"/>
        <end position="418"/>
    </location>
</feature>
<evidence type="ECO:0000313" key="5">
    <source>
        <dbReference type="Proteomes" id="UP001596512"/>
    </source>
</evidence>
<evidence type="ECO:0000313" key="4">
    <source>
        <dbReference type="EMBL" id="MFC7616470.1"/>
    </source>
</evidence>
<gene>
    <name evidence="4" type="ORF">ACFQV2_26395</name>
</gene>
<evidence type="ECO:0000256" key="3">
    <source>
        <dbReference type="SAM" id="Phobius"/>
    </source>
</evidence>
<name>A0ABW2TRJ8_9PSEU</name>
<reference evidence="5" key="1">
    <citation type="journal article" date="2019" name="Int. J. Syst. Evol. Microbiol.">
        <title>The Global Catalogue of Microorganisms (GCM) 10K type strain sequencing project: providing services to taxonomists for standard genome sequencing and annotation.</title>
        <authorList>
            <consortium name="The Broad Institute Genomics Platform"/>
            <consortium name="The Broad Institute Genome Sequencing Center for Infectious Disease"/>
            <person name="Wu L."/>
            <person name="Ma J."/>
        </authorList>
    </citation>
    <scope>NUCLEOTIDE SEQUENCE [LARGE SCALE GENOMIC DNA]</scope>
    <source>
        <strain evidence="5">JCM 17695</strain>
    </source>
</reference>
<keyword evidence="3" id="KW-0812">Transmembrane</keyword>
<keyword evidence="5" id="KW-1185">Reference proteome</keyword>
<dbReference type="Proteomes" id="UP001596512">
    <property type="component" value="Unassembled WGS sequence"/>
</dbReference>
<evidence type="ECO:0000256" key="1">
    <source>
        <dbReference type="SAM" id="Coils"/>
    </source>
</evidence>
<accession>A0ABW2TRJ8</accession>
<feature type="region of interest" description="Disordered" evidence="2">
    <location>
        <begin position="426"/>
        <end position="554"/>
    </location>
</feature>
<sequence>MWATYLLRVPVGRRRGFVVGRWPADLRRTGLPADVDAWLTAAAGPDRAPVDAGRTGEALAAVAALAVDGAAGDLRDCADMREFVHAATRLLAVRVADVPRLVDRADPALADHRAVVEQWAAEDPDALIARLLRRPHRWLRELLVGALLAAHRREPHRDLPAVHRIAPAGWLSELAELLRETHTKEELVDLLRADFTAPGAPLHERSARIDRRTFFEELGLHNHDGTRDDLYPVALADAVAEVAGGGRVLHTARRYLAESDDISVGVAELLGALSGPVEPDLARDLVMVADNALAARAVLRQAADHNGRFPGSAEDWFTDVAALVGDADLRLAVFDLGASRLGQDASAAFLAAAMRSYADTGMTGIWSTVALGLADKAAEAEDARRKLDQARAEADAHRERLTAELRDARAAHDALAKDHATAVAQQARLRTDLETARSKQARLKTDHGTATAQRDRFRRDLDAERAAHTRLRSEHAATAAERDRLRRELDEARQQQETARFDLREPADARTREPDHPASAPPETPVEPDHPGRTTAEAEPLTRQGRRRAKRAERREGQWFSPLIKRNLGFFTALGVVAILLVLLTLAAVDFFEGWP</sequence>
<proteinExistence type="predicted"/>
<dbReference type="EMBL" id="JBHTEY010000004">
    <property type="protein sequence ID" value="MFC7616470.1"/>
    <property type="molecule type" value="Genomic_DNA"/>
</dbReference>
<feature type="transmembrane region" description="Helical" evidence="3">
    <location>
        <begin position="568"/>
        <end position="592"/>
    </location>
</feature>
<feature type="compositionally biased region" description="Basic and acidic residues" evidence="2">
    <location>
        <begin position="429"/>
        <end position="516"/>
    </location>
</feature>
<protein>
    <submittedName>
        <fullName evidence="4">Uncharacterized protein</fullName>
    </submittedName>
</protein>
<keyword evidence="3" id="KW-0472">Membrane</keyword>
<keyword evidence="3" id="KW-1133">Transmembrane helix</keyword>
<comment type="caution">
    <text evidence="4">The sequence shown here is derived from an EMBL/GenBank/DDBJ whole genome shotgun (WGS) entry which is preliminary data.</text>
</comment>